<dbReference type="PANTHER" id="PTHR36115">
    <property type="entry name" value="PROLINE-RICH ANTIGEN HOMOLOG-RELATED"/>
    <property type="match status" value="1"/>
</dbReference>
<evidence type="ECO:0000256" key="5">
    <source>
        <dbReference type="ARBA" id="ARBA00023136"/>
    </source>
</evidence>
<keyword evidence="5 7" id="KW-0472">Membrane</keyword>
<evidence type="ECO:0000256" key="7">
    <source>
        <dbReference type="SAM" id="Phobius"/>
    </source>
</evidence>
<evidence type="ECO:0000256" key="6">
    <source>
        <dbReference type="SAM" id="MobiDB-lite"/>
    </source>
</evidence>
<feature type="compositionally biased region" description="Polar residues" evidence="6">
    <location>
        <begin position="1"/>
        <end position="63"/>
    </location>
</feature>
<keyword evidence="10" id="KW-1185">Reference proteome</keyword>
<evidence type="ECO:0000256" key="4">
    <source>
        <dbReference type="ARBA" id="ARBA00022989"/>
    </source>
</evidence>
<evidence type="ECO:0000256" key="3">
    <source>
        <dbReference type="ARBA" id="ARBA00022692"/>
    </source>
</evidence>
<keyword evidence="4 7" id="KW-1133">Transmembrane helix</keyword>
<evidence type="ECO:0000256" key="2">
    <source>
        <dbReference type="ARBA" id="ARBA00022475"/>
    </source>
</evidence>
<comment type="subcellular location">
    <subcellularLocation>
        <location evidence="1">Cell membrane</location>
        <topology evidence="1">Multi-pass membrane protein</topology>
    </subcellularLocation>
</comment>
<feature type="domain" description="RDD" evidence="8">
    <location>
        <begin position="120"/>
        <end position="245"/>
    </location>
</feature>
<gene>
    <name evidence="9" type="ORF">FOC50_02970</name>
</gene>
<sequence length="268" mass="31023">MTNNYNENTNPDYLGNESNLNQNSETSQVKHQTGDLTSNSIQTNEVTANNESNETLQSDYQSSESKENQNNEQSVNAENLTQQANQTNNQNYNYNNYYRNVDFSLPTTFEDYVKLSENFYAGFWQRFIAYIIDLIVVFSITGLFNTVTLNYLNVDIKLSLIGEFTLSFVIVLFTYFILMTYFFSQTLGKVIMKIKVETNKGEKLSWSDVIYREAVGRILMTVLFYIPYLLVGILPKKKGLHDYIADTVVVKEDFSKLRKQMNEKIRAL</sequence>
<dbReference type="Proteomes" id="UP000427636">
    <property type="component" value="Chromosome"/>
</dbReference>
<reference evidence="9 10" key="1">
    <citation type="submission" date="2019-11" db="EMBL/GenBank/DDBJ databases">
        <title>FDA dAtabase for Regulatory Grade micrObial Sequences (FDA-ARGOS): Supporting development and validation of Infectious Disease Dx tests.</title>
        <authorList>
            <person name="Turner S."/>
            <person name="Byrd R."/>
            <person name="Tallon L."/>
            <person name="Sadzewicz L."/>
            <person name="Vavikolanu K."/>
            <person name="Mehta A."/>
            <person name="Aluvathingal J."/>
            <person name="Nadendla S."/>
            <person name="Myers T."/>
            <person name="Yan Y."/>
            <person name="Sichtig H."/>
        </authorList>
    </citation>
    <scope>NUCLEOTIDE SEQUENCE [LARGE SCALE GENOMIC DNA]</scope>
    <source>
        <strain evidence="9 10">FDAARGOS_742</strain>
    </source>
</reference>
<protein>
    <submittedName>
        <fullName evidence="9">RDD family protein</fullName>
    </submittedName>
</protein>
<dbReference type="InterPro" id="IPR051791">
    <property type="entry name" value="Pra-immunoreactive"/>
</dbReference>
<proteinExistence type="predicted"/>
<evidence type="ECO:0000256" key="1">
    <source>
        <dbReference type="ARBA" id="ARBA00004651"/>
    </source>
</evidence>
<dbReference type="InterPro" id="IPR010432">
    <property type="entry name" value="RDD"/>
</dbReference>
<dbReference type="EMBL" id="CP046313">
    <property type="protein sequence ID" value="QGS07316.1"/>
    <property type="molecule type" value="Genomic_DNA"/>
</dbReference>
<dbReference type="PANTHER" id="PTHR36115:SF9">
    <property type="entry name" value="LMO1584 PROTEIN"/>
    <property type="match status" value="1"/>
</dbReference>
<dbReference type="Pfam" id="PF06271">
    <property type="entry name" value="RDD"/>
    <property type="match status" value="1"/>
</dbReference>
<feature type="transmembrane region" description="Helical" evidence="7">
    <location>
        <begin position="214"/>
        <end position="234"/>
    </location>
</feature>
<name>A0ABX6FH59_9BACL</name>
<evidence type="ECO:0000313" key="10">
    <source>
        <dbReference type="Proteomes" id="UP000427636"/>
    </source>
</evidence>
<keyword evidence="3 7" id="KW-0812">Transmembrane</keyword>
<evidence type="ECO:0000313" key="9">
    <source>
        <dbReference type="EMBL" id="QGS07316.1"/>
    </source>
</evidence>
<feature type="transmembrane region" description="Helical" evidence="7">
    <location>
        <begin position="164"/>
        <end position="183"/>
    </location>
</feature>
<organism evidence="9 10">
    <name type="scientific">Gemella sanguinis</name>
    <dbReference type="NCBI Taxonomy" id="84135"/>
    <lineage>
        <taxon>Bacteria</taxon>
        <taxon>Bacillati</taxon>
        <taxon>Bacillota</taxon>
        <taxon>Bacilli</taxon>
        <taxon>Bacillales</taxon>
        <taxon>Gemellaceae</taxon>
        <taxon>Gemella</taxon>
    </lineage>
</organism>
<feature type="region of interest" description="Disordered" evidence="6">
    <location>
        <begin position="1"/>
        <end position="75"/>
    </location>
</feature>
<accession>A0ABX6FH59</accession>
<dbReference type="RefSeq" id="WP_006364077.1">
    <property type="nucleotide sequence ID" value="NZ_CP046313.1"/>
</dbReference>
<keyword evidence="2" id="KW-1003">Cell membrane</keyword>
<evidence type="ECO:0000259" key="8">
    <source>
        <dbReference type="Pfam" id="PF06271"/>
    </source>
</evidence>
<feature type="transmembrane region" description="Helical" evidence="7">
    <location>
        <begin position="127"/>
        <end position="152"/>
    </location>
</feature>
<dbReference type="GeneID" id="84802218"/>